<feature type="domain" description="Thioredoxin" evidence="11">
    <location>
        <begin position="1"/>
        <end position="102"/>
    </location>
</feature>
<dbReference type="InterPro" id="IPR017937">
    <property type="entry name" value="Thioredoxin_CS"/>
</dbReference>
<evidence type="ECO:0000256" key="3">
    <source>
        <dbReference type="ARBA" id="ARBA00022448"/>
    </source>
</evidence>
<feature type="active site" description="Nucleophile" evidence="9">
    <location>
        <position position="30"/>
    </location>
</feature>
<feature type="active site" description="Nucleophile" evidence="9">
    <location>
        <position position="27"/>
    </location>
</feature>
<protein>
    <recommendedName>
        <fullName evidence="2 7">Thioredoxin</fullName>
    </recommendedName>
</protein>
<dbReference type="PANTHER" id="PTHR45663">
    <property type="entry name" value="GEO12009P1"/>
    <property type="match status" value="1"/>
</dbReference>
<dbReference type="AlphaFoldDB" id="A0A3E2VFY9"/>
<dbReference type="InterPro" id="IPR036249">
    <property type="entry name" value="Thioredoxin-like_sf"/>
</dbReference>
<comment type="similarity">
    <text evidence="1 8">Belongs to the thioredoxin family.</text>
</comment>
<dbReference type="GO" id="GO:0005829">
    <property type="term" value="C:cytosol"/>
    <property type="evidence" value="ECO:0007669"/>
    <property type="project" value="TreeGrafter"/>
</dbReference>
<evidence type="ECO:0000256" key="2">
    <source>
        <dbReference type="ARBA" id="ARBA00020570"/>
    </source>
</evidence>
<dbReference type="GO" id="GO:0045454">
    <property type="term" value="P:cell redox homeostasis"/>
    <property type="evidence" value="ECO:0007669"/>
    <property type="project" value="TreeGrafter"/>
</dbReference>
<evidence type="ECO:0000256" key="9">
    <source>
        <dbReference type="PIRSR" id="PIRSR000077-1"/>
    </source>
</evidence>
<feature type="site" description="Deprotonates C-terminal active site Cys" evidence="9">
    <location>
        <position position="21"/>
    </location>
</feature>
<dbReference type="InterPro" id="IPR013766">
    <property type="entry name" value="Thioredoxin_domain"/>
</dbReference>
<accession>A0A3E2VFY9</accession>
<evidence type="ECO:0000256" key="7">
    <source>
        <dbReference type="NCBIfam" id="TIGR01068"/>
    </source>
</evidence>
<proteinExistence type="inferred from homology"/>
<feature type="site" description="Contributes to redox potential value" evidence="9">
    <location>
        <position position="28"/>
    </location>
</feature>
<dbReference type="NCBIfam" id="TIGR01068">
    <property type="entry name" value="thioredoxin"/>
    <property type="match status" value="1"/>
</dbReference>
<reference evidence="12 13" key="1">
    <citation type="submission" date="2018-08" db="EMBL/GenBank/DDBJ databases">
        <title>A genome reference for cultivated species of the human gut microbiota.</title>
        <authorList>
            <person name="Zou Y."/>
            <person name="Xue W."/>
            <person name="Luo G."/>
        </authorList>
    </citation>
    <scope>NUCLEOTIDE SEQUENCE [LARGE SCALE GENOMIC DNA]</scope>
    <source>
        <strain evidence="12 13">OF01-2LB</strain>
    </source>
</reference>
<feature type="disulfide bond" description="Redox-active" evidence="10">
    <location>
        <begin position="27"/>
        <end position="30"/>
    </location>
</feature>
<keyword evidence="3" id="KW-0813">Transport</keyword>
<dbReference type="Gene3D" id="3.40.30.10">
    <property type="entry name" value="Glutaredoxin"/>
    <property type="match status" value="1"/>
</dbReference>
<comment type="caution">
    <text evidence="12">The sequence shown here is derived from an EMBL/GenBank/DDBJ whole genome shotgun (WGS) entry which is preliminary data.</text>
</comment>
<dbReference type="InterPro" id="IPR005746">
    <property type="entry name" value="Thioredoxin"/>
</dbReference>
<evidence type="ECO:0000256" key="8">
    <source>
        <dbReference type="PIRNR" id="PIRNR000077"/>
    </source>
</evidence>
<dbReference type="PROSITE" id="PS51352">
    <property type="entry name" value="THIOREDOXIN_2"/>
    <property type="match status" value="1"/>
</dbReference>
<evidence type="ECO:0000256" key="5">
    <source>
        <dbReference type="ARBA" id="ARBA00023157"/>
    </source>
</evidence>
<dbReference type="CDD" id="cd02947">
    <property type="entry name" value="TRX_family"/>
    <property type="match status" value="1"/>
</dbReference>
<evidence type="ECO:0000256" key="1">
    <source>
        <dbReference type="ARBA" id="ARBA00008987"/>
    </source>
</evidence>
<evidence type="ECO:0000256" key="4">
    <source>
        <dbReference type="ARBA" id="ARBA00022982"/>
    </source>
</evidence>
<dbReference type="PROSITE" id="PS00194">
    <property type="entry name" value="THIOREDOXIN_1"/>
    <property type="match status" value="1"/>
</dbReference>
<evidence type="ECO:0000313" key="13">
    <source>
        <dbReference type="Proteomes" id="UP000260025"/>
    </source>
</evidence>
<gene>
    <name evidence="12" type="primary">trxA</name>
    <name evidence="12" type="ORF">DXA38_20715</name>
</gene>
<keyword evidence="4" id="KW-0249">Electron transport</keyword>
<evidence type="ECO:0000313" key="12">
    <source>
        <dbReference type="EMBL" id="RGC09557.1"/>
    </source>
</evidence>
<keyword evidence="6 10" id="KW-0676">Redox-active center</keyword>
<dbReference type="Proteomes" id="UP000260025">
    <property type="component" value="Unassembled WGS sequence"/>
</dbReference>
<evidence type="ECO:0000256" key="6">
    <source>
        <dbReference type="ARBA" id="ARBA00023284"/>
    </source>
</evidence>
<name>A0A3E2VFY9_CLOIN</name>
<dbReference type="PRINTS" id="PR00421">
    <property type="entry name" value="THIOREDOXIN"/>
</dbReference>
<dbReference type="RefSeq" id="WP_117444849.1">
    <property type="nucleotide sequence ID" value="NZ_JAJFEN010000035.1"/>
</dbReference>
<keyword evidence="5 10" id="KW-1015">Disulfide bond</keyword>
<organism evidence="12 13">
    <name type="scientific">Clostridium innocuum</name>
    <dbReference type="NCBI Taxonomy" id="1522"/>
    <lineage>
        <taxon>Bacteria</taxon>
        <taxon>Bacillati</taxon>
        <taxon>Bacillota</taxon>
        <taxon>Clostridia</taxon>
        <taxon>Eubacteriales</taxon>
        <taxon>Clostridiaceae</taxon>
        <taxon>Clostridium</taxon>
    </lineage>
</organism>
<sequence>MKVINKAEFEQITKQGVVLVDFFATWCGPCKMLAPVLEDLAEDMKGRMEIVKVDVDQEGDLAMKYGIMSVPTMIVFKDGEAVKQISGYQPKTQLASMLNQFL</sequence>
<feature type="site" description="Contributes to redox potential value" evidence="9">
    <location>
        <position position="29"/>
    </location>
</feature>
<dbReference type="PANTHER" id="PTHR45663:SF11">
    <property type="entry name" value="GEO12009P1"/>
    <property type="match status" value="1"/>
</dbReference>
<evidence type="ECO:0000259" key="11">
    <source>
        <dbReference type="PROSITE" id="PS51352"/>
    </source>
</evidence>
<dbReference type="OrthoDB" id="9790390at2"/>
<dbReference type="SUPFAM" id="SSF52833">
    <property type="entry name" value="Thioredoxin-like"/>
    <property type="match status" value="1"/>
</dbReference>
<dbReference type="FunFam" id="3.40.30.10:FF:000001">
    <property type="entry name" value="Thioredoxin"/>
    <property type="match status" value="1"/>
</dbReference>
<evidence type="ECO:0000256" key="10">
    <source>
        <dbReference type="PIRSR" id="PIRSR000077-4"/>
    </source>
</evidence>
<dbReference type="Pfam" id="PF00085">
    <property type="entry name" value="Thioredoxin"/>
    <property type="match status" value="1"/>
</dbReference>
<dbReference type="PIRSF" id="PIRSF000077">
    <property type="entry name" value="Thioredoxin"/>
    <property type="match status" value="1"/>
</dbReference>
<dbReference type="EMBL" id="QVEV01000054">
    <property type="protein sequence ID" value="RGC09557.1"/>
    <property type="molecule type" value="Genomic_DNA"/>
</dbReference>
<dbReference type="GO" id="GO:0015035">
    <property type="term" value="F:protein-disulfide reductase activity"/>
    <property type="evidence" value="ECO:0007669"/>
    <property type="project" value="UniProtKB-UniRule"/>
</dbReference>